<evidence type="ECO:0000313" key="1">
    <source>
        <dbReference type="EMBL" id="QNX74263.1"/>
    </source>
</evidence>
<evidence type="ECO:0000313" key="2">
    <source>
        <dbReference type="Proteomes" id="UP000516666"/>
    </source>
</evidence>
<dbReference type="RefSeq" id="WP_000245257.1">
    <property type="nucleotide sequence ID" value="NZ_APCT01000073.1"/>
</dbReference>
<gene>
    <name evidence="1" type="ORF">IC776_18520</name>
</gene>
<proteinExistence type="predicted"/>
<keyword evidence="1" id="KW-0614">Plasmid</keyword>
<reference evidence="2" key="1">
    <citation type="submission" date="2020-09" db="EMBL/GenBank/DDBJ databases">
        <title>Clinical and molecular characterization of Acinetobacter seifertii in Taiwan.</title>
        <authorList>
            <person name="Li L.-H."/>
            <person name="Yang Y.-S."/>
            <person name="Sun J.-R."/>
            <person name="Huang T.-W."/>
            <person name="Huang W.-C."/>
            <person name="Wang Y.-C."/>
            <person name="Kuo T.-H."/>
            <person name="Kuo S.-C."/>
            <person name="Chen T.-L."/>
        </authorList>
    </citation>
    <scope>NUCLEOTIDE SEQUENCE [LARGE SCALE GENOMIC DNA]</scope>
    <source>
        <strain evidence="2">AS39</strain>
        <plasmid evidence="2">pAS39-1</plasmid>
    </source>
</reference>
<sequence length="60" mass="6591">MVMNNIEYDTVVESAKIKAKSDITVAVLNNAASTGLVAINDASKEKLIEFIKKLHDQIDE</sequence>
<geneLocation type="plasmid" evidence="1 2">
    <name>pAS39-1</name>
</geneLocation>
<name>A0A1Y3F0D2_9GAMM</name>
<dbReference type="EMBL" id="CP061647">
    <property type="protein sequence ID" value="QNX74263.1"/>
    <property type="molecule type" value="Genomic_DNA"/>
</dbReference>
<reference evidence="1 2" key="2">
    <citation type="submission" date="2020-09" db="EMBL/GenBank/DDBJ databases">
        <authorList>
            <person name="Chen F.-J."/>
            <person name="Lee Y.-T."/>
        </authorList>
    </citation>
    <scope>NUCLEOTIDE SEQUENCE [LARGE SCALE GENOMIC DNA]</scope>
    <source>
        <strain evidence="1 2">AS39</strain>
        <plasmid evidence="1 2">pAS39-1</plasmid>
    </source>
</reference>
<dbReference type="Proteomes" id="UP000516666">
    <property type="component" value="Plasmid pAS39-1"/>
</dbReference>
<protein>
    <submittedName>
        <fullName evidence="1">Uncharacterized protein</fullName>
    </submittedName>
</protein>
<organism evidence="1 2">
    <name type="scientific">Acinetobacter seifertii</name>
    <dbReference type="NCBI Taxonomy" id="1530123"/>
    <lineage>
        <taxon>Bacteria</taxon>
        <taxon>Pseudomonadati</taxon>
        <taxon>Pseudomonadota</taxon>
        <taxon>Gammaproteobacteria</taxon>
        <taxon>Moraxellales</taxon>
        <taxon>Moraxellaceae</taxon>
        <taxon>Acinetobacter</taxon>
        <taxon>Acinetobacter calcoaceticus/baumannii complex</taxon>
    </lineage>
</organism>
<dbReference type="AlphaFoldDB" id="A0A1Y3F0D2"/>
<accession>A0A1Y3F0D2</accession>